<dbReference type="EMBL" id="JASEJX010000012">
    <property type="protein sequence ID" value="KAK4518985.1"/>
    <property type="molecule type" value="Genomic_DNA"/>
</dbReference>
<keyword evidence="3" id="KW-1185">Reference proteome</keyword>
<keyword evidence="1" id="KW-1133">Transmembrane helix</keyword>
<gene>
    <name evidence="2" type="ORF">ATC70_009212</name>
</gene>
<evidence type="ECO:0000313" key="2">
    <source>
        <dbReference type="EMBL" id="KAK4518985.1"/>
    </source>
</evidence>
<proteinExistence type="predicted"/>
<evidence type="ECO:0000313" key="3">
    <source>
        <dbReference type="Proteomes" id="UP001304243"/>
    </source>
</evidence>
<feature type="transmembrane region" description="Helical" evidence="1">
    <location>
        <begin position="62"/>
        <end position="91"/>
    </location>
</feature>
<sequence length="92" mass="9290">MPDGCFFGLSCLVVASLVSISGSCFFNLCLVSSVARSSFFSAIVVAAGVADDATDDVAAGVAYGAAAGIAAASPVFLGLLSLFYACFLVYLW</sequence>
<evidence type="ECO:0000256" key="1">
    <source>
        <dbReference type="SAM" id="Phobius"/>
    </source>
</evidence>
<protein>
    <submittedName>
        <fullName evidence="2">Uncharacterized protein</fullName>
    </submittedName>
</protein>
<accession>A0AAN7DQB8</accession>
<reference evidence="2 3" key="1">
    <citation type="submission" date="2022-11" db="EMBL/GenBank/DDBJ databases">
        <title>Mucor velutinosus strain NIH1002 WGS.</title>
        <authorList>
            <person name="Subramanian P."/>
            <person name="Mullikin J.C."/>
            <person name="Segre J.A."/>
            <person name="Zelazny A.M."/>
        </authorList>
    </citation>
    <scope>NUCLEOTIDE SEQUENCE [LARGE SCALE GENOMIC DNA]</scope>
    <source>
        <strain evidence="2 3">NIH1002</strain>
    </source>
</reference>
<comment type="caution">
    <text evidence="2">The sequence shown here is derived from an EMBL/GenBank/DDBJ whole genome shotgun (WGS) entry which is preliminary data.</text>
</comment>
<keyword evidence="1" id="KW-0812">Transmembrane</keyword>
<dbReference type="RefSeq" id="XP_064685651.1">
    <property type="nucleotide sequence ID" value="XM_064828449.1"/>
</dbReference>
<name>A0AAN7DQB8_9FUNG</name>
<feature type="transmembrane region" description="Helical" evidence="1">
    <location>
        <begin position="6"/>
        <end position="26"/>
    </location>
</feature>
<organism evidence="2 3">
    <name type="scientific">Mucor velutinosus</name>
    <dbReference type="NCBI Taxonomy" id="708070"/>
    <lineage>
        <taxon>Eukaryota</taxon>
        <taxon>Fungi</taxon>
        <taxon>Fungi incertae sedis</taxon>
        <taxon>Mucoromycota</taxon>
        <taxon>Mucoromycotina</taxon>
        <taxon>Mucoromycetes</taxon>
        <taxon>Mucorales</taxon>
        <taxon>Mucorineae</taxon>
        <taxon>Mucoraceae</taxon>
        <taxon>Mucor</taxon>
    </lineage>
</organism>
<dbReference type="AlphaFoldDB" id="A0AAN7DQB8"/>
<keyword evidence="1" id="KW-0472">Membrane</keyword>
<dbReference type="GeneID" id="89952898"/>
<feature type="transmembrane region" description="Helical" evidence="1">
    <location>
        <begin position="33"/>
        <end position="50"/>
    </location>
</feature>
<dbReference type="Proteomes" id="UP001304243">
    <property type="component" value="Unassembled WGS sequence"/>
</dbReference>